<dbReference type="HOGENOM" id="CLU_226161_0_0_6"/>
<dbReference type="SUPFAM" id="SSF49313">
    <property type="entry name" value="Cadherin-like"/>
    <property type="match status" value="4"/>
</dbReference>
<evidence type="ECO:0000313" key="12">
    <source>
        <dbReference type="Proteomes" id="UP000009144"/>
    </source>
</evidence>
<evidence type="ECO:0000256" key="1">
    <source>
        <dbReference type="ARBA" id="ARBA00004370"/>
    </source>
</evidence>
<dbReference type="Pfam" id="PF05345">
    <property type="entry name" value="He_PIG"/>
    <property type="match status" value="4"/>
</dbReference>
<dbReference type="Gene3D" id="2.150.10.10">
    <property type="entry name" value="Serralysin-like metalloprotease, C-terminal"/>
    <property type="match status" value="15"/>
</dbReference>
<sequence>MATRMLFEQALLAEASYADFSNVDNEENYIAALRDNGFSATQAKEFVDEWTIVAHQPNTWSGLSVTVFENKSGEKALSVRGTDNPYDFITDLGIFEGVTPDQTSQYQELKALVDGWLGDGTLEPGFTVSGHSLGGFLAGGLLVDYPEEINHAYLYNSPGVGGLSAELAILTDNLDASINLSRVSNVVADFGINGTADWGTSWGAQIPFVIEGVEGLIWENHQIKRLTDALALYSLFETLSPELDEEIIADLIPTGSVNSDWDLDALLDALGVLLNIGQKSTLSDRETYYQRFKEISESIYVDPEAQSLVLKPEYQNLQLVTLASLAESAKLDTVDGLAYRYALENLTSFAIIGNGSLYVPHNQNGQLNAENFSEQYLQDRAGFLMVRNRTNLNEGTHSQGNGAVYEDFTLEIISNISGSSGTADWYTFGSNNGEPIDGSEVKNGNDHLYGRGGNDTINGYGGDDYIEGNLGNDTIIGGEGEDRLIGGDGNDVIFGDDENSTGPGYNDILIGGDDHDVLYGGGGGDEIFGGDGDDQLYGGQSGIVKNDILDGGEGNDIYYITDEDGDTVIRDSDLNGQIKFNNVALGVGIKSVVGQANVYKDDDDNIYFLANNNLYITLSTGQKILVENFGSDTSITKLSINFSEADALPPIPASEHTFVGDYEWYDYDDQEPGIQYQVDAFGNEIQDFSKPEVRDDTLNGSGGNDSFEAGDGNDVVDAKGGDDNIQGGAGIDILHGGAGNDVIQGNDGSDILYGGSGEDVLYANDIEDVSLALDAELPSNTKGSLLSGEADDDTLIGSNGNDILFGGTGEDIIIGSAGDDNIEGDTHLIGAGLDWHVVRTENGSNYLSTYQNINHVTLEGSADYLFGGAGNDWISGQFGDDYIDGGSGNDVISGDEGSDTIFGGEGDDVINGDNATQLSDFGDDVIDGGAGNDIIFGMDGNDTLHGAEGDDQIVGSKGDDRLFGGDGNDYLWGDEDDENAPNGGNNYLDGGAGDDYLFGASGVDELVGGAGSDLLSGGAGNDLLNGGAGEDTLEGGNGEDTLRGGDDKDYLYGDDGEDQLFGEAGNDLLSGGGGNDRLEGGSGNDSLFGGEGVDTFVVGDGYDAIQDADGSDIVKFNSGISLDNLSSNIVLMSGSEYLQVRNGTTIILLIKYGVENVISSFHFSDGTILDSNSFITKTLNVPLNTTINNESTGASGSKFDDQIIGNDLDNVFEGNGGDDWLSGEGGDDTYIFNIGDGNDEIIDYQGVNQIIFGENITLSNVVISKQNTNLILTLVDDDGFATGDSIKLAGGFSRPTIKTLTFGDNTSIDVENLILPLAENGTEDDDTIYGSFNDDTINGYEGDDVLYGYDGNDTLDGGAGYNILIGGNGNDVYLYSLNDSQISISNSEDIAGGYDVLRLGDGISPEDISISSNSNGMLTLNLWATGGKILLNSNYSSGNNTNLDAIEFANGTVWTREIIAGLVDRHSIGKDILLNTYATDNHLYGGWGDDSLRADSASENYYLSGGEGNDYLYGGLGNDTYYGGTGQDTIRLSAGLNTILFGLGDGEDTVLSSYGTQIKVVFKDGLSPLDIELSDVNSDLIVSIKGTTDSILFENVLNLSSQLDLEFSDGTIWTYEDIKQVVYETTHKDNWIWGSDNDEVINGGADDDIIRGKGGSDTIMGGDGDDYIYGHGTNYAEDGGDILHGGSGYDNLVGDVGDDHLYGGLGNDILRGGRGNDSYYYSLGDGSDYIYDVEGSNQLIFDENITPSDISLFRLNDTLLIRFSSTGSQIDIAGYFSNNITFNIIFSDNTVWDLNTVNNLSVTQIDHIYQTGSQNDDVIIGTANYDHIRGLQGNDHLLGGDGDDQLNGEEGDDLLEGGNGDDLLFGELGNDTLIGGLGDDYLQGDEGDNIYIIGRNEGRDVISMTGQTQYGIDTLKLVDGITPDEIEVDIVGDDIFLKFVNSDDSIEISGFFYIPYVKSNKVLDQIEFDDGTIWDRDYLRSLATIATEGDDYLFSDGINLTINGGGGDDVIQGSDSDDVLRGGNGDDIIFSRSGNDDIYGGDGNDFINLDMRSYSSTVDNDVKQITGGQGNDNIYLSKGLNVLHFNSGDGHDVVAASSSAKSIIHFGPGIRASDILIERKGGTATNTIRDLLITIKSSGDSILISDHFEQESSSQFTLDSIKFADGTEWDISTINNAVLHQALIQNNLFGDHLDNSIIGTTGNDYIAGQDGDDYLVGGDGDDWIYGENGHDVINGEKGNDYLVGGEGDDIYHFELGDGHDQIMNHAWSGNDVLQFGESIVSSDLSLYKAGNDLLILIGQNASDSVRVGSYFSEQFGQGANVLEKIRFFDSSEWFYQDVLTNLSDFNELTFKPAIYQDLSDQIIDEDNAFSFTLPANTFYDTSSDTLTITAKTSNGDSLPSWLNFDPLTLAFSGTPTNGDVGSYDITVTGTDQSGLYAQDTFTLTVNNTNDAPIVQSAISDISTDEDSEFSFTLPENTFLDVDENDQLTYNVKLADGSELPSWLTFNVLTHTFSGTPSNDDVGNYEITVTATDLDGLSISDTFALTVINTNDSPIVNIVLIDKSITVNNAFNYTLPINTFIDEDVGDTLIYQATLTDGSSLPSWLSFDSHSLTFSGTPTNSEVGSINIKVTAVDNSGENVNQAFTLTINNANSAPIVSTEISDQVTTEGANFNFTVPGNTFTDPDIDDSLIYSAMLSDGSTLPSWLTFDAETQTFYGTPSHAEVGAYAIIITATDSSGESVSDIFTVTVDSDPTYFENVIIGTSSGEQLLGANGGDLIQGLDGDDDIYGFAGNDRLEGGAGDDWLAGGNGSGSGSGDDELIGGEGNDILFGEDGNDTMDGGNGNDHYYYYSGHGQDIISDSGNGQDILFFNNVSPERLSYHQLGDDLIVLVDGDLNQQVKVINHFLGGNYEIMVQPNGGYTQTPSDIYNQLSDLPTDGGGEDPEEPEEPSNPGSGEINLDFSGDDTLTGSALNEVIASGDGNDAIEGAQGNDYLIGGSGNDTYLINPGDGQDVIIDIDGNNIIHFSGGLTFNDVASGLMKSGDDLILNIANGNGSVRIQQFFSVSSTIEKMIFDGGSELTASQVFSAFGLAAPTTTAVAGELTLGDGQDNSLTGTSDNDVLLGGRGNDTLNGGTGDDQLIGGADDDTYVIGSNSGKDTIIDTAGVNTISFIDGIGFSDVASGLMKSGDNLILNIGSTGNQVTVTNFFSVANTIDSLQFENGSQLTASQLYGAFGLSAPTENVVIEDALTHVIAGTTGNDTITGTAANEYISGLAGDDVLSGGAGNDVLDGGEGNDRIEFGLNDGQDQIIQNDTNSTSTFNDVIAFDTDISYEELWFSRSGDDLQINIEGTDDQITVTDWYDDAAHQLDQFESGSMVLMNNQIDQLVSAMAAYDVPMGSGNVIPQDVKDNLQPVLANSWAQN</sequence>
<dbReference type="PROSITE" id="PS50268">
    <property type="entry name" value="CADHERIN_2"/>
    <property type="match status" value="1"/>
</dbReference>
<feature type="compositionally biased region" description="Acidic residues" evidence="9">
    <location>
        <begin position="2938"/>
        <end position="2947"/>
    </location>
</feature>
<evidence type="ECO:0000256" key="6">
    <source>
        <dbReference type="ARBA" id="ARBA00022837"/>
    </source>
</evidence>
<dbReference type="InterPro" id="IPR001343">
    <property type="entry name" value="Hemolysn_Ca-bd"/>
</dbReference>
<dbReference type="Proteomes" id="UP000009144">
    <property type="component" value="Chromosome"/>
</dbReference>
<dbReference type="InterPro" id="IPR011049">
    <property type="entry name" value="Serralysin-like_metalloprot_C"/>
</dbReference>
<dbReference type="InterPro" id="IPR018511">
    <property type="entry name" value="Hemolysin-typ_Ca-bd_CS"/>
</dbReference>
<dbReference type="STRING" id="754476.Q7A_1847"/>
<dbReference type="InterPro" id="IPR010566">
    <property type="entry name" value="Haemolys_ca-bd"/>
</dbReference>
<keyword evidence="3" id="KW-0964">Secreted</keyword>
<dbReference type="Gene3D" id="3.40.50.1820">
    <property type="entry name" value="alpha/beta hydrolase"/>
    <property type="match status" value="1"/>
</dbReference>
<evidence type="ECO:0000256" key="2">
    <source>
        <dbReference type="ARBA" id="ARBA00004613"/>
    </source>
</evidence>
<keyword evidence="8" id="KW-0472">Membrane</keyword>
<evidence type="ECO:0000259" key="10">
    <source>
        <dbReference type="PROSITE" id="PS50268"/>
    </source>
</evidence>
<dbReference type="PROSITE" id="PS00330">
    <property type="entry name" value="HEMOLYSIN_CALCIUM"/>
    <property type="match status" value="22"/>
</dbReference>
<dbReference type="InterPro" id="IPR013783">
    <property type="entry name" value="Ig-like_fold"/>
</dbReference>
<protein>
    <submittedName>
        <fullName evidence="11">Alkaline phosphatase</fullName>
        <ecNumber evidence="11">3.1.3.1</ecNumber>
    </submittedName>
</protein>
<dbReference type="InterPro" id="IPR003995">
    <property type="entry name" value="RTX_toxin_determinant-A"/>
</dbReference>
<evidence type="ECO:0000256" key="3">
    <source>
        <dbReference type="ARBA" id="ARBA00022525"/>
    </source>
</evidence>
<dbReference type="GO" id="GO:0004035">
    <property type="term" value="F:alkaline phosphatase activity"/>
    <property type="evidence" value="ECO:0007669"/>
    <property type="project" value="UniProtKB-EC"/>
</dbReference>
<evidence type="ECO:0000256" key="8">
    <source>
        <dbReference type="ARBA" id="ARBA00023136"/>
    </source>
</evidence>
<dbReference type="EC" id="3.1.3.1" evidence="11"/>
<evidence type="ECO:0000256" key="4">
    <source>
        <dbReference type="ARBA" id="ARBA00022656"/>
    </source>
</evidence>
<organism evidence="11 12">
    <name type="scientific">Methylophaga nitratireducenticrescens</name>
    <dbReference type="NCBI Taxonomy" id="754476"/>
    <lineage>
        <taxon>Bacteria</taxon>
        <taxon>Pseudomonadati</taxon>
        <taxon>Pseudomonadota</taxon>
        <taxon>Gammaproteobacteria</taxon>
        <taxon>Thiotrichales</taxon>
        <taxon>Piscirickettsiaceae</taxon>
        <taxon>Methylophaga</taxon>
    </lineage>
</organism>
<dbReference type="SUPFAM" id="SSF53474">
    <property type="entry name" value="alpha/beta-Hydrolases"/>
    <property type="match status" value="1"/>
</dbReference>
<keyword evidence="11" id="KW-0378">Hydrolase</keyword>
<reference evidence="11 12" key="1">
    <citation type="journal article" date="2012" name="J. Bacteriol.">
        <title>Complete genome sequences of Methylophaga sp. strain JAM1 and Methylophaga sp. strain JAM7.</title>
        <authorList>
            <person name="Villeneuve C."/>
            <person name="Martineau C."/>
            <person name="Mauffrey F."/>
            <person name="Villemur R."/>
        </authorList>
    </citation>
    <scope>NUCLEOTIDE SEQUENCE [LARGE SCALE GENOMIC DNA]</scope>
    <source>
        <strain evidence="11 12">JAM1</strain>
    </source>
</reference>
<dbReference type="PANTHER" id="PTHR38340:SF1">
    <property type="entry name" value="S-LAYER PROTEIN"/>
    <property type="match status" value="1"/>
</dbReference>
<feature type="domain" description="Cadherin" evidence="10">
    <location>
        <begin position="2455"/>
        <end position="2555"/>
    </location>
</feature>
<name>I1XJU6_METNJ</name>
<dbReference type="GO" id="GO:0005576">
    <property type="term" value="C:extracellular region"/>
    <property type="evidence" value="ECO:0007669"/>
    <property type="project" value="UniProtKB-SubCell"/>
</dbReference>
<keyword evidence="6" id="KW-0106">Calcium</keyword>
<keyword evidence="4" id="KW-0800">Toxin</keyword>
<dbReference type="GO" id="GO:0016020">
    <property type="term" value="C:membrane"/>
    <property type="evidence" value="ECO:0007669"/>
    <property type="project" value="UniProtKB-SubCell"/>
</dbReference>
<dbReference type="SUPFAM" id="SSF51120">
    <property type="entry name" value="beta-Roll"/>
    <property type="match status" value="19"/>
</dbReference>
<accession>I1XJU6</accession>
<dbReference type="Pfam" id="PF06594">
    <property type="entry name" value="HCBP_related"/>
    <property type="match status" value="6"/>
</dbReference>
<dbReference type="GO" id="GO:0090729">
    <property type="term" value="F:toxin activity"/>
    <property type="evidence" value="ECO:0007669"/>
    <property type="project" value="UniProtKB-KW"/>
</dbReference>
<dbReference type="InterPro" id="IPR050557">
    <property type="entry name" value="RTX_toxin/Mannuronan_C5-epim"/>
</dbReference>
<dbReference type="InterPro" id="IPR002126">
    <property type="entry name" value="Cadherin-like_dom"/>
</dbReference>
<dbReference type="PRINTS" id="PR01488">
    <property type="entry name" value="RTXTOXINA"/>
</dbReference>
<dbReference type="SMART" id="SM00736">
    <property type="entry name" value="CADG"/>
    <property type="match status" value="4"/>
</dbReference>
<keyword evidence="12" id="KW-1185">Reference proteome</keyword>
<keyword evidence="7" id="KW-0843">Virulence</keyword>
<dbReference type="Gene3D" id="2.60.40.10">
    <property type="entry name" value="Immunoglobulins"/>
    <property type="match status" value="4"/>
</dbReference>
<gene>
    <name evidence="11" type="ordered locus">Q7A_1847</name>
</gene>
<dbReference type="PATRIC" id="fig|754476.3.peg.1825"/>
<dbReference type="InterPro" id="IPR015919">
    <property type="entry name" value="Cadherin-like_sf"/>
</dbReference>
<dbReference type="EMBL" id="CP003390">
    <property type="protein sequence ID" value="AFI84665.1"/>
    <property type="molecule type" value="Genomic_DNA"/>
</dbReference>
<feature type="region of interest" description="Disordered" evidence="9">
    <location>
        <begin position="953"/>
        <end position="988"/>
    </location>
</feature>
<evidence type="ECO:0000313" key="11">
    <source>
        <dbReference type="EMBL" id="AFI84665.1"/>
    </source>
</evidence>
<dbReference type="PANTHER" id="PTHR38340">
    <property type="entry name" value="S-LAYER PROTEIN"/>
    <property type="match status" value="1"/>
</dbReference>
<dbReference type="GO" id="GO:0007156">
    <property type="term" value="P:homophilic cell adhesion via plasma membrane adhesion molecules"/>
    <property type="evidence" value="ECO:0007669"/>
    <property type="project" value="InterPro"/>
</dbReference>
<dbReference type="GO" id="GO:0005509">
    <property type="term" value="F:calcium ion binding"/>
    <property type="evidence" value="ECO:0007669"/>
    <property type="project" value="InterPro"/>
</dbReference>
<dbReference type="Pfam" id="PF00353">
    <property type="entry name" value="HemolysinCabind"/>
    <property type="match status" value="26"/>
</dbReference>
<proteinExistence type="predicted"/>
<dbReference type="OrthoDB" id="5618685at2"/>
<feature type="region of interest" description="Disordered" evidence="9">
    <location>
        <begin position="692"/>
        <end position="722"/>
    </location>
</feature>
<dbReference type="InterPro" id="IPR006644">
    <property type="entry name" value="Cadg"/>
</dbReference>
<evidence type="ECO:0000256" key="7">
    <source>
        <dbReference type="ARBA" id="ARBA00023026"/>
    </source>
</evidence>
<dbReference type="KEGG" id="mej:Q7A_1847"/>
<comment type="subcellular location">
    <subcellularLocation>
        <location evidence="1">Membrane</location>
    </subcellularLocation>
    <subcellularLocation>
        <location evidence="2">Secreted</location>
    </subcellularLocation>
</comment>
<dbReference type="RefSeq" id="WP_014707036.1">
    <property type="nucleotide sequence ID" value="NC_017857.3"/>
</dbReference>
<feature type="region of interest" description="Disordered" evidence="9">
    <location>
        <begin position="2920"/>
        <end position="2962"/>
    </location>
</feature>
<evidence type="ECO:0000256" key="5">
    <source>
        <dbReference type="ARBA" id="ARBA00022737"/>
    </source>
</evidence>
<feature type="region of interest" description="Disordered" evidence="9">
    <location>
        <begin position="1025"/>
        <end position="1046"/>
    </location>
</feature>
<feature type="compositionally biased region" description="Polar residues" evidence="9">
    <location>
        <begin position="2920"/>
        <end position="2932"/>
    </location>
</feature>
<evidence type="ECO:0000256" key="9">
    <source>
        <dbReference type="SAM" id="MobiDB-lite"/>
    </source>
</evidence>
<dbReference type="PRINTS" id="PR00313">
    <property type="entry name" value="CABNDNGRPT"/>
</dbReference>
<keyword evidence="5" id="KW-0677">Repeat</keyword>
<dbReference type="eggNOG" id="COG2931">
    <property type="taxonomic scope" value="Bacteria"/>
</dbReference>
<reference evidence="11 12" key="2">
    <citation type="journal article" date="2013" name="Int. J. Syst. Evol. Microbiol.">
        <title>Methylophaga nitratireducenticrescens sp. nov. and Methylophaga frappieri sp. nov., isolated from the biofilm of the methanol-fed denitrification system treating the seawater at the Montreal Biodome.</title>
        <authorList>
            <person name="Villeneuve C."/>
            <person name="Martineau C."/>
            <person name="Mauffrey F."/>
            <person name="Villemur R."/>
        </authorList>
    </citation>
    <scope>NUCLEOTIDE SEQUENCE [LARGE SCALE GENOMIC DNA]</scope>
    <source>
        <strain evidence="11 12">JAM1</strain>
    </source>
</reference>
<dbReference type="InterPro" id="IPR029058">
    <property type="entry name" value="AB_hydrolase_fold"/>
</dbReference>